<dbReference type="EMBL" id="HG792015">
    <property type="protein sequence ID" value="CDM27559.1"/>
    <property type="molecule type" value="Genomic_DNA"/>
</dbReference>
<accession>W6Q021</accession>
<organism evidence="1 2">
    <name type="scientific">Penicillium roqueforti (strain FM164)</name>
    <dbReference type="NCBI Taxonomy" id="1365484"/>
    <lineage>
        <taxon>Eukaryota</taxon>
        <taxon>Fungi</taxon>
        <taxon>Dikarya</taxon>
        <taxon>Ascomycota</taxon>
        <taxon>Pezizomycotina</taxon>
        <taxon>Eurotiomycetes</taxon>
        <taxon>Eurotiomycetidae</taxon>
        <taxon>Eurotiales</taxon>
        <taxon>Aspergillaceae</taxon>
        <taxon>Penicillium</taxon>
    </lineage>
</organism>
<name>W6Q021_PENRF</name>
<reference evidence="1" key="1">
    <citation type="journal article" date="2014" name="Nat. Commun.">
        <title>Multiple recent horizontal transfers of a large genomic region in cheese making fungi.</title>
        <authorList>
            <person name="Cheeseman K."/>
            <person name="Ropars J."/>
            <person name="Renault P."/>
            <person name="Dupont J."/>
            <person name="Gouzy J."/>
            <person name="Branca A."/>
            <person name="Abraham A.L."/>
            <person name="Ceppi M."/>
            <person name="Conseiller E."/>
            <person name="Debuchy R."/>
            <person name="Malagnac F."/>
            <person name="Goarin A."/>
            <person name="Silar P."/>
            <person name="Lacoste S."/>
            <person name="Sallet E."/>
            <person name="Bensimon A."/>
            <person name="Giraud T."/>
            <person name="Brygoo Y."/>
        </authorList>
    </citation>
    <scope>NUCLEOTIDE SEQUENCE [LARGE SCALE GENOMIC DNA]</scope>
    <source>
        <strain evidence="1">FM164</strain>
    </source>
</reference>
<proteinExistence type="predicted"/>
<evidence type="ECO:0000313" key="2">
    <source>
        <dbReference type="Proteomes" id="UP000030686"/>
    </source>
</evidence>
<dbReference type="AlphaFoldDB" id="W6Q021"/>
<keyword evidence="2" id="KW-1185">Reference proteome</keyword>
<dbReference type="Proteomes" id="UP000030686">
    <property type="component" value="Unassembled WGS sequence"/>
</dbReference>
<protein>
    <submittedName>
        <fullName evidence="1">Genomic scaffold, ProqFM164S01</fullName>
    </submittedName>
</protein>
<sequence>MRPPNAPIITERSRRGLRSQFDTSRCQEMEIGLRSPGVVVVISLSPLPRLPVYPQLLQSPPPAPPLFSYWRTKDRVPAWSSRVPSLLLPPTCATPFSALVPSLHLPLYTPLSLDSIARLRFLGHAIPSAHLGQAQALPWLLSDILVGTHGPYTLGSPSTHPSCG</sequence>
<evidence type="ECO:0000313" key="1">
    <source>
        <dbReference type="EMBL" id="CDM27559.1"/>
    </source>
</evidence>
<gene>
    <name evidence="1" type="ORF">PROQFM164_S01g001370</name>
</gene>